<dbReference type="PIRSF" id="PIRSF006066">
    <property type="entry name" value="HI0050"/>
    <property type="match status" value="1"/>
</dbReference>
<dbReference type="RefSeq" id="WP_184452519.1">
    <property type="nucleotide sequence ID" value="NZ_JACHMK010000001.1"/>
</dbReference>
<feature type="transmembrane region" description="Helical" evidence="7">
    <location>
        <begin position="234"/>
        <end position="254"/>
    </location>
</feature>
<feature type="transmembrane region" description="Helical" evidence="7">
    <location>
        <begin position="275"/>
        <end position="295"/>
    </location>
</feature>
<feature type="transmembrane region" description="Helical" evidence="7">
    <location>
        <begin position="211"/>
        <end position="228"/>
    </location>
</feature>
<feature type="transmembrane region" description="Helical" evidence="7">
    <location>
        <begin position="315"/>
        <end position="333"/>
    </location>
</feature>
<evidence type="ECO:0000313" key="9">
    <source>
        <dbReference type="EMBL" id="MBB6334635.1"/>
    </source>
</evidence>
<proteinExistence type="predicted"/>
<feature type="transmembrane region" description="Helical" evidence="7">
    <location>
        <begin position="57"/>
        <end position="83"/>
    </location>
</feature>
<evidence type="ECO:0000259" key="8">
    <source>
        <dbReference type="Pfam" id="PF06808"/>
    </source>
</evidence>
<dbReference type="GO" id="GO:0022857">
    <property type="term" value="F:transmembrane transporter activity"/>
    <property type="evidence" value="ECO:0007669"/>
    <property type="project" value="TreeGrafter"/>
</dbReference>
<dbReference type="Proteomes" id="UP000617426">
    <property type="component" value="Unassembled WGS sequence"/>
</dbReference>
<keyword evidence="10" id="KW-1185">Reference proteome</keyword>
<evidence type="ECO:0000256" key="1">
    <source>
        <dbReference type="ARBA" id="ARBA00004429"/>
    </source>
</evidence>
<protein>
    <submittedName>
        <fullName evidence="9">Tripartite ATP-independent transporter DctM subunit</fullName>
    </submittedName>
</protein>
<dbReference type="EMBL" id="JACHMK010000001">
    <property type="protein sequence ID" value="MBB6334635.1"/>
    <property type="molecule type" value="Genomic_DNA"/>
</dbReference>
<dbReference type="InterPro" id="IPR004681">
    <property type="entry name" value="TRAP_DctM"/>
</dbReference>
<feature type="transmembrane region" description="Helical" evidence="7">
    <location>
        <begin position="136"/>
        <end position="155"/>
    </location>
</feature>
<organism evidence="9 10">
    <name type="scientific">Schaalia hyovaginalis</name>
    <dbReference type="NCBI Taxonomy" id="29316"/>
    <lineage>
        <taxon>Bacteria</taxon>
        <taxon>Bacillati</taxon>
        <taxon>Actinomycetota</taxon>
        <taxon>Actinomycetes</taxon>
        <taxon>Actinomycetales</taxon>
        <taxon>Actinomycetaceae</taxon>
        <taxon>Schaalia</taxon>
    </lineage>
</organism>
<dbReference type="Pfam" id="PF06808">
    <property type="entry name" value="DctM"/>
    <property type="match status" value="1"/>
</dbReference>
<evidence type="ECO:0000256" key="5">
    <source>
        <dbReference type="ARBA" id="ARBA00022989"/>
    </source>
</evidence>
<name>A0A923E4W1_9ACTO</name>
<feature type="domain" description="TRAP C4-dicarboxylate transport system permease DctM subunit" evidence="8">
    <location>
        <begin position="8"/>
        <end position="418"/>
    </location>
</feature>
<feature type="transmembrane region" description="Helical" evidence="7">
    <location>
        <begin position="6"/>
        <end position="36"/>
    </location>
</feature>
<evidence type="ECO:0000256" key="6">
    <source>
        <dbReference type="ARBA" id="ARBA00023136"/>
    </source>
</evidence>
<keyword evidence="6 7" id="KW-0472">Membrane</keyword>
<dbReference type="NCBIfam" id="TIGR00786">
    <property type="entry name" value="dctM"/>
    <property type="match status" value="1"/>
</dbReference>
<gene>
    <name evidence="9" type="ORF">HD592_001200</name>
</gene>
<dbReference type="AlphaFoldDB" id="A0A923E4W1"/>
<evidence type="ECO:0000256" key="2">
    <source>
        <dbReference type="ARBA" id="ARBA00022475"/>
    </source>
</evidence>
<evidence type="ECO:0000313" key="10">
    <source>
        <dbReference type="Proteomes" id="UP000617426"/>
    </source>
</evidence>
<evidence type="ECO:0000256" key="3">
    <source>
        <dbReference type="ARBA" id="ARBA00022519"/>
    </source>
</evidence>
<comment type="subcellular location">
    <subcellularLocation>
        <location evidence="1">Cell inner membrane</location>
        <topology evidence="1">Multi-pass membrane protein</topology>
    </subcellularLocation>
</comment>
<evidence type="ECO:0000256" key="7">
    <source>
        <dbReference type="SAM" id="Phobius"/>
    </source>
</evidence>
<reference evidence="9" key="1">
    <citation type="submission" date="2020-08" db="EMBL/GenBank/DDBJ databases">
        <title>Sequencing the genomes of 1000 actinobacteria strains.</title>
        <authorList>
            <person name="Klenk H.-P."/>
        </authorList>
    </citation>
    <scope>NUCLEOTIDE SEQUENCE</scope>
    <source>
        <strain evidence="9">DSM 10695</strain>
    </source>
</reference>
<keyword evidence="2" id="KW-1003">Cell membrane</keyword>
<accession>A0A923E4W1</accession>
<dbReference type="PANTHER" id="PTHR33362">
    <property type="entry name" value="SIALIC ACID TRAP TRANSPORTER PERMEASE PROTEIN SIAT-RELATED"/>
    <property type="match status" value="1"/>
</dbReference>
<keyword evidence="4 7" id="KW-0812">Transmembrane</keyword>
<dbReference type="PANTHER" id="PTHR33362:SF2">
    <property type="entry name" value="TRAP TRANSPORTER LARGE PERMEASE PROTEIN"/>
    <property type="match status" value="1"/>
</dbReference>
<feature type="transmembrane region" description="Helical" evidence="7">
    <location>
        <begin position="345"/>
        <end position="373"/>
    </location>
</feature>
<keyword evidence="3" id="KW-0997">Cell inner membrane</keyword>
<feature type="transmembrane region" description="Helical" evidence="7">
    <location>
        <begin position="400"/>
        <end position="422"/>
    </location>
</feature>
<feature type="transmembrane region" description="Helical" evidence="7">
    <location>
        <begin position="175"/>
        <end position="195"/>
    </location>
</feature>
<comment type="caution">
    <text evidence="9">The sequence shown here is derived from an EMBL/GenBank/DDBJ whole genome shotgun (WGS) entry which is preliminary data.</text>
</comment>
<evidence type="ECO:0000256" key="4">
    <source>
        <dbReference type="ARBA" id="ARBA00022692"/>
    </source>
</evidence>
<dbReference type="InterPro" id="IPR010656">
    <property type="entry name" value="DctM"/>
</dbReference>
<keyword evidence="5 7" id="KW-1133">Transmembrane helix</keyword>
<sequence length="425" mass="44594">MFEVAVAIIVFIALLLLGVPVAFSVIAGTVVGLFAIGSLPMEALALQSFGGATDYSMLAIPFFILTADLLFSGRLGAQVIGLATRVVGRFRGGVGMTSVLTNAVFAGVSGSAVADATGLGKVMIPWTKKLGYPARYAAAVNASSSVLGVIIPPSIPMILFSAASGASVAAVFNAGLIPGIVMAAALMFGCWFLAFKNNYPRVRAKLTMKKLLIDLLIATPAIFIPVILIRVFLFTGTATVTEVSILAAVYALLIRTTMYRDLTWKSFMRSVTESAASTAVVMVLIMFSAALSWLLTIQEAPQKLASALLSQTDSTALIILFIVIILIITGMFLDMAPAILLLTPVLLPLASAIGMGTVQLGILMVCTLAMGLYTPPVGTTLYISAGIGRVGINKVTRELLLFYVLIIAFVLIIAYAPGLMLIPTS</sequence>
<dbReference type="GO" id="GO:0005886">
    <property type="term" value="C:plasma membrane"/>
    <property type="evidence" value="ECO:0007669"/>
    <property type="project" value="UniProtKB-SubCell"/>
</dbReference>